<dbReference type="InterPro" id="IPR034392">
    <property type="entry name" value="TatSF1-like_RRM1"/>
</dbReference>
<feature type="domain" description="RRM" evidence="8">
    <location>
        <begin position="120"/>
        <end position="206"/>
    </location>
</feature>
<dbReference type="Pfam" id="PF00076">
    <property type="entry name" value="RRM_1"/>
    <property type="match status" value="1"/>
</dbReference>
<evidence type="ECO:0000256" key="3">
    <source>
        <dbReference type="ARBA" id="ARBA00022737"/>
    </source>
</evidence>
<proteinExistence type="inferred from homology"/>
<dbReference type="PANTHER" id="PTHR15608">
    <property type="entry name" value="SPLICING FACTOR U2AF-ASSOCIATED PROTEIN 2"/>
    <property type="match status" value="1"/>
</dbReference>
<dbReference type="Pfam" id="PF14237">
    <property type="entry name" value="GYF_2"/>
    <property type="match status" value="1"/>
</dbReference>
<dbReference type="GO" id="GO:0005686">
    <property type="term" value="C:U2 snRNP"/>
    <property type="evidence" value="ECO:0007669"/>
    <property type="project" value="TreeGrafter"/>
</dbReference>
<dbReference type="CDD" id="cd12281">
    <property type="entry name" value="RRM1_TatSF1_like"/>
    <property type="match status" value="1"/>
</dbReference>
<dbReference type="GO" id="GO:0005684">
    <property type="term" value="C:U2-type spliceosomal complex"/>
    <property type="evidence" value="ECO:0007669"/>
    <property type="project" value="TreeGrafter"/>
</dbReference>
<evidence type="ECO:0000256" key="1">
    <source>
        <dbReference type="ARBA" id="ARBA00007747"/>
    </source>
</evidence>
<dbReference type="Gene3D" id="3.30.70.330">
    <property type="match status" value="2"/>
</dbReference>
<accession>A0AAU9ICA0</accession>
<evidence type="ECO:0000313" key="10">
    <source>
        <dbReference type="Proteomes" id="UP001162131"/>
    </source>
</evidence>
<dbReference type="InterPro" id="IPR025640">
    <property type="entry name" value="GYF_2"/>
</dbReference>
<evidence type="ECO:0000256" key="4">
    <source>
        <dbReference type="ARBA" id="ARBA00022884"/>
    </source>
</evidence>
<reference evidence="9" key="1">
    <citation type="submission" date="2021-09" db="EMBL/GenBank/DDBJ databases">
        <authorList>
            <consortium name="AG Swart"/>
            <person name="Singh M."/>
            <person name="Singh A."/>
            <person name="Seah K."/>
            <person name="Emmerich C."/>
        </authorList>
    </citation>
    <scope>NUCLEOTIDE SEQUENCE</scope>
    <source>
        <strain evidence="9">ATCC30299</strain>
    </source>
</reference>
<sequence length="373" mass="43311">MDQDFQPIWHYVNDEGQSEGPVAFRDIDALLRTEELGLSSLVWKDGMTDWTPIGKIQEFIQSLAEEDTELALHMKPDEPIKEKPKILSEEEKKILGQKKAKRKRQQQKKKSKWYEPKVNTNLYVSGLPTDITVEKIIELFSKAGAIRLDKFTGQPKVKIYKDSQGKPKGDGLVSYAHDESVAMAISILQSKEIEPGFRLQLEPAEFKQKGDYIPRNKVNVDKLQLIKAKTLKERQSGWNEDETEAKGLRIVIIKNVFEIEEAKKSATFFEDLRIDLLREIEDNIGKVQRMRIFEHNPEGVVEIKFEKAIEAELCIQTLNGRMYAKRVLQCEFWDGKSDYRRSKEDEAEEKKRIEEFGNWLEESDSEDENQDNE</sequence>
<keyword evidence="4 6" id="KW-0694">RNA-binding</keyword>
<evidence type="ECO:0000256" key="5">
    <source>
        <dbReference type="ARBA" id="ARBA00023187"/>
    </source>
</evidence>
<feature type="region of interest" description="Disordered" evidence="7">
    <location>
        <begin position="338"/>
        <end position="373"/>
    </location>
</feature>
<evidence type="ECO:0000256" key="2">
    <source>
        <dbReference type="ARBA" id="ARBA00022664"/>
    </source>
</evidence>
<dbReference type="GO" id="GO:0003723">
    <property type="term" value="F:RNA binding"/>
    <property type="evidence" value="ECO:0007669"/>
    <property type="project" value="UniProtKB-UniRule"/>
</dbReference>
<dbReference type="InterPro" id="IPR000504">
    <property type="entry name" value="RRM_dom"/>
</dbReference>
<comment type="caution">
    <text evidence="9">The sequence shown here is derived from an EMBL/GenBank/DDBJ whole genome shotgun (WGS) entry which is preliminary data.</text>
</comment>
<dbReference type="Proteomes" id="UP001162131">
    <property type="component" value="Unassembled WGS sequence"/>
</dbReference>
<keyword evidence="5" id="KW-0508">mRNA splicing</keyword>
<dbReference type="EMBL" id="CAJZBQ010000003">
    <property type="protein sequence ID" value="CAG9311006.1"/>
    <property type="molecule type" value="Genomic_DNA"/>
</dbReference>
<dbReference type="PANTHER" id="PTHR15608:SF0">
    <property type="entry name" value="HIV TAT-SPECIFIC FACTOR 1"/>
    <property type="match status" value="1"/>
</dbReference>
<dbReference type="InterPro" id="IPR034393">
    <property type="entry name" value="TatSF1-like"/>
</dbReference>
<keyword evidence="2" id="KW-0507">mRNA processing</keyword>
<evidence type="ECO:0000256" key="7">
    <source>
        <dbReference type="SAM" id="MobiDB-lite"/>
    </source>
</evidence>
<dbReference type="InterPro" id="IPR012677">
    <property type="entry name" value="Nucleotide-bd_a/b_plait_sf"/>
</dbReference>
<evidence type="ECO:0000256" key="6">
    <source>
        <dbReference type="PROSITE-ProRule" id="PRU00176"/>
    </source>
</evidence>
<protein>
    <recommendedName>
        <fullName evidence="8">RRM domain-containing protein</fullName>
    </recommendedName>
</protein>
<dbReference type="GO" id="GO:0000398">
    <property type="term" value="P:mRNA splicing, via spliceosome"/>
    <property type="evidence" value="ECO:0007669"/>
    <property type="project" value="InterPro"/>
</dbReference>
<dbReference type="AlphaFoldDB" id="A0AAU9ICA0"/>
<evidence type="ECO:0000259" key="8">
    <source>
        <dbReference type="PROSITE" id="PS50102"/>
    </source>
</evidence>
<dbReference type="FunFam" id="3.30.70.330:FF:000105">
    <property type="entry name" value="HIV Tat-specific factor 1 homolog"/>
    <property type="match status" value="1"/>
</dbReference>
<keyword evidence="10" id="KW-1185">Reference proteome</keyword>
<dbReference type="InterPro" id="IPR035979">
    <property type="entry name" value="RBD_domain_sf"/>
</dbReference>
<gene>
    <name evidence="9" type="ORF">BSTOLATCC_MIC2715</name>
</gene>
<keyword evidence="3" id="KW-0677">Repeat</keyword>
<feature type="compositionally biased region" description="Acidic residues" evidence="7">
    <location>
        <begin position="361"/>
        <end position="373"/>
    </location>
</feature>
<dbReference type="PROSITE" id="PS50102">
    <property type="entry name" value="RRM"/>
    <property type="match status" value="1"/>
</dbReference>
<organism evidence="9 10">
    <name type="scientific">Blepharisma stoltei</name>
    <dbReference type="NCBI Taxonomy" id="1481888"/>
    <lineage>
        <taxon>Eukaryota</taxon>
        <taxon>Sar</taxon>
        <taxon>Alveolata</taxon>
        <taxon>Ciliophora</taxon>
        <taxon>Postciliodesmatophora</taxon>
        <taxon>Heterotrichea</taxon>
        <taxon>Heterotrichida</taxon>
        <taxon>Blepharismidae</taxon>
        <taxon>Blepharisma</taxon>
    </lineage>
</organism>
<dbReference type="SMART" id="SM00360">
    <property type="entry name" value="RRM"/>
    <property type="match status" value="2"/>
</dbReference>
<feature type="compositionally biased region" description="Basic and acidic residues" evidence="7">
    <location>
        <begin position="338"/>
        <end position="355"/>
    </location>
</feature>
<evidence type="ECO:0000313" key="9">
    <source>
        <dbReference type="EMBL" id="CAG9311006.1"/>
    </source>
</evidence>
<dbReference type="SUPFAM" id="SSF54928">
    <property type="entry name" value="RNA-binding domain, RBD"/>
    <property type="match status" value="1"/>
</dbReference>
<comment type="similarity">
    <text evidence="1">Belongs to the HTATSF1 family.</text>
</comment>
<name>A0AAU9ICA0_9CILI</name>